<name>X0WW71_9ZZZZ</name>
<dbReference type="InterPro" id="IPR050926">
    <property type="entry name" value="Aconitase/IPM_isomerase"/>
</dbReference>
<evidence type="ECO:0000313" key="2">
    <source>
        <dbReference type="EMBL" id="GAG27442.1"/>
    </source>
</evidence>
<dbReference type="SUPFAM" id="SSF53732">
    <property type="entry name" value="Aconitase iron-sulfur domain"/>
    <property type="match status" value="1"/>
</dbReference>
<dbReference type="GO" id="GO:0005829">
    <property type="term" value="C:cytosol"/>
    <property type="evidence" value="ECO:0007669"/>
    <property type="project" value="TreeGrafter"/>
</dbReference>
<dbReference type="AlphaFoldDB" id="X0WW71"/>
<gene>
    <name evidence="2" type="ORF">S01H1_53959</name>
</gene>
<feature type="non-terminal residue" evidence="2">
    <location>
        <position position="91"/>
    </location>
</feature>
<dbReference type="PANTHER" id="PTHR43160">
    <property type="entry name" value="ACONITATE HYDRATASE B"/>
    <property type="match status" value="1"/>
</dbReference>
<proteinExistence type="predicted"/>
<evidence type="ECO:0008006" key="3">
    <source>
        <dbReference type="Google" id="ProtNLM"/>
    </source>
</evidence>
<dbReference type="GO" id="GO:0051539">
    <property type="term" value="F:4 iron, 4 sulfur cluster binding"/>
    <property type="evidence" value="ECO:0007669"/>
    <property type="project" value="TreeGrafter"/>
</dbReference>
<dbReference type="PANTHER" id="PTHR43160:SF3">
    <property type="entry name" value="ACONITATE HYDRATASE, MITOCHONDRIAL"/>
    <property type="match status" value="1"/>
</dbReference>
<dbReference type="Gene3D" id="3.30.499.10">
    <property type="entry name" value="Aconitase, domain 3"/>
    <property type="match status" value="1"/>
</dbReference>
<dbReference type="GO" id="GO:0006099">
    <property type="term" value="P:tricarboxylic acid cycle"/>
    <property type="evidence" value="ECO:0007669"/>
    <property type="project" value="TreeGrafter"/>
</dbReference>
<keyword evidence="1" id="KW-0408">Iron</keyword>
<dbReference type="InterPro" id="IPR015931">
    <property type="entry name" value="Acnase/IPM_dHydase_lsu_aba_1/3"/>
</dbReference>
<sequence>MGMNVVQKILAEHLVEGTLTPGAEIAVRVDQTLTQDATGTMAYLQFESMGIPRVKTSLSVSYVDHNMLQTGYESADDHRYLQSVARKIGVH</sequence>
<dbReference type="EMBL" id="BARS01034976">
    <property type="protein sequence ID" value="GAG27442.1"/>
    <property type="molecule type" value="Genomic_DNA"/>
</dbReference>
<dbReference type="GO" id="GO:0003994">
    <property type="term" value="F:aconitate hydratase activity"/>
    <property type="evidence" value="ECO:0007669"/>
    <property type="project" value="TreeGrafter"/>
</dbReference>
<accession>X0WW71</accession>
<protein>
    <recommendedName>
        <fullName evidence="3">Aconitase/3-isopropylmalate dehydratase large subunit alpha/beta/alpha domain-containing protein</fullName>
    </recommendedName>
</protein>
<dbReference type="InterPro" id="IPR036008">
    <property type="entry name" value="Aconitase_4Fe-4S_dom"/>
</dbReference>
<comment type="caution">
    <text evidence="2">The sequence shown here is derived from an EMBL/GenBank/DDBJ whole genome shotgun (WGS) entry which is preliminary data.</text>
</comment>
<evidence type="ECO:0000256" key="1">
    <source>
        <dbReference type="ARBA" id="ARBA00023004"/>
    </source>
</evidence>
<organism evidence="2">
    <name type="scientific">marine sediment metagenome</name>
    <dbReference type="NCBI Taxonomy" id="412755"/>
    <lineage>
        <taxon>unclassified sequences</taxon>
        <taxon>metagenomes</taxon>
        <taxon>ecological metagenomes</taxon>
    </lineage>
</organism>
<reference evidence="2" key="1">
    <citation type="journal article" date="2014" name="Front. Microbiol.">
        <title>High frequency of phylogenetically diverse reductive dehalogenase-homologous genes in deep subseafloor sedimentary metagenomes.</title>
        <authorList>
            <person name="Kawai M."/>
            <person name="Futagami T."/>
            <person name="Toyoda A."/>
            <person name="Takaki Y."/>
            <person name="Nishi S."/>
            <person name="Hori S."/>
            <person name="Arai W."/>
            <person name="Tsubouchi T."/>
            <person name="Morono Y."/>
            <person name="Uchiyama I."/>
            <person name="Ito T."/>
            <person name="Fujiyama A."/>
            <person name="Inagaki F."/>
            <person name="Takami H."/>
        </authorList>
    </citation>
    <scope>NUCLEOTIDE SEQUENCE</scope>
    <source>
        <strain evidence="2">Expedition CK06-06</strain>
    </source>
</reference>